<organism evidence="1">
    <name type="scientific">uncultured Dysgonomonas sp</name>
    <dbReference type="NCBI Taxonomy" id="206096"/>
    <lineage>
        <taxon>Bacteria</taxon>
        <taxon>Pseudomonadati</taxon>
        <taxon>Bacteroidota</taxon>
        <taxon>Bacteroidia</taxon>
        <taxon>Bacteroidales</taxon>
        <taxon>Dysgonomonadaceae</taxon>
        <taxon>Dysgonomonas</taxon>
        <taxon>environmental samples</taxon>
    </lineage>
</organism>
<proteinExistence type="predicted"/>
<dbReference type="RefSeq" id="WP_135105462.1">
    <property type="nucleotide sequence ID" value="NZ_CABTJG010000013.1"/>
</dbReference>
<protein>
    <recommendedName>
        <fullName evidence="2">Outer membrane lipoprotein BamD-like domain-containing protein</fullName>
    </recommendedName>
</protein>
<sequence length="84" mass="9868">MKHFVSFIFILFMFASCSSLDSDAKKAAELNKESLKYVKELDLEKAEKLYMEAQEIISEYKGTDKNEEFLQAYYKYLTEETKAN</sequence>
<reference evidence="1" key="1">
    <citation type="submission" date="2016-04" db="EMBL/GenBank/DDBJ databases">
        <authorList>
            <person name="Evans L.H."/>
            <person name="Alamgir A."/>
            <person name="Owens N."/>
            <person name="Weber N.D."/>
            <person name="Virtaneva K."/>
            <person name="Barbian K."/>
            <person name="Babar A."/>
            <person name="Rosenke K."/>
        </authorList>
    </citation>
    <scope>NUCLEOTIDE SEQUENCE</scope>
    <source>
        <strain evidence="1">86-2</strain>
    </source>
</reference>
<dbReference type="EMBL" id="FLUL01000001">
    <property type="protein sequence ID" value="SBW02566.1"/>
    <property type="molecule type" value="Genomic_DNA"/>
</dbReference>
<dbReference type="AlphaFoldDB" id="A0A212JSZ0"/>
<evidence type="ECO:0008006" key="2">
    <source>
        <dbReference type="Google" id="ProtNLM"/>
    </source>
</evidence>
<gene>
    <name evidence="1" type="ORF">KL86DYS2_12279</name>
</gene>
<evidence type="ECO:0000313" key="1">
    <source>
        <dbReference type="EMBL" id="SBW02566.1"/>
    </source>
</evidence>
<accession>A0A212JSZ0</accession>
<dbReference type="PROSITE" id="PS51257">
    <property type="entry name" value="PROKAR_LIPOPROTEIN"/>
    <property type="match status" value="1"/>
</dbReference>
<name>A0A212JSZ0_9BACT</name>